<dbReference type="OrthoDB" id="6155811at2759"/>
<dbReference type="Gene3D" id="2.60.120.290">
    <property type="entry name" value="Spermadhesin, CUB domain"/>
    <property type="match status" value="4"/>
</dbReference>
<organism evidence="2">
    <name type="scientific">Cyprideis torosa</name>
    <dbReference type="NCBI Taxonomy" id="163714"/>
    <lineage>
        <taxon>Eukaryota</taxon>
        <taxon>Metazoa</taxon>
        <taxon>Ecdysozoa</taxon>
        <taxon>Arthropoda</taxon>
        <taxon>Crustacea</taxon>
        <taxon>Oligostraca</taxon>
        <taxon>Ostracoda</taxon>
        <taxon>Podocopa</taxon>
        <taxon>Podocopida</taxon>
        <taxon>Cytherocopina</taxon>
        <taxon>Cytheroidea</taxon>
        <taxon>Cytherideidae</taxon>
        <taxon>Cyprideis</taxon>
    </lineage>
</organism>
<dbReference type="SMART" id="SM00042">
    <property type="entry name" value="CUB"/>
    <property type="match status" value="2"/>
</dbReference>
<gene>
    <name evidence="2" type="ORF">CTOB1V02_LOCUS4849</name>
</gene>
<dbReference type="PROSITE" id="PS01180">
    <property type="entry name" value="CUB"/>
    <property type="match status" value="3"/>
</dbReference>
<dbReference type="GO" id="GO:0005886">
    <property type="term" value="C:plasma membrane"/>
    <property type="evidence" value="ECO:0007669"/>
    <property type="project" value="TreeGrafter"/>
</dbReference>
<evidence type="ECO:0000313" key="2">
    <source>
        <dbReference type="EMBL" id="CAD7226938.1"/>
    </source>
</evidence>
<dbReference type="CDD" id="cd00041">
    <property type="entry name" value="CUB"/>
    <property type="match status" value="2"/>
</dbReference>
<dbReference type="PANTHER" id="PTHR47537:SF1">
    <property type="entry name" value="CUB DOMAIN-CONTAINING PROTEIN"/>
    <property type="match status" value="1"/>
</dbReference>
<dbReference type="InterPro" id="IPR053207">
    <property type="entry name" value="Non-NMDA_GluR_Accessory"/>
</dbReference>
<dbReference type="SMART" id="SM00192">
    <property type="entry name" value="LDLa"/>
    <property type="match status" value="1"/>
</dbReference>
<proteinExistence type="predicted"/>
<dbReference type="PANTHER" id="PTHR47537">
    <property type="entry name" value="CUBILIN"/>
    <property type="match status" value="1"/>
</dbReference>
<dbReference type="InterPro" id="IPR000859">
    <property type="entry name" value="CUB_dom"/>
</dbReference>
<dbReference type="Pfam" id="PF00431">
    <property type="entry name" value="CUB"/>
    <property type="match status" value="1"/>
</dbReference>
<evidence type="ECO:0000256" key="1">
    <source>
        <dbReference type="PROSITE-ProRule" id="PRU00059"/>
    </source>
</evidence>
<comment type="caution">
    <text evidence="1">Lacks conserved residue(s) required for the propagation of feature annotation.</text>
</comment>
<reference evidence="2" key="1">
    <citation type="submission" date="2020-11" db="EMBL/GenBank/DDBJ databases">
        <authorList>
            <person name="Tran Van P."/>
        </authorList>
    </citation>
    <scope>NUCLEOTIDE SEQUENCE</scope>
</reference>
<dbReference type="InterPro" id="IPR002172">
    <property type="entry name" value="LDrepeatLR_classA_rpt"/>
</dbReference>
<dbReference type="InterPro" id="IPR035914">
    <property type="entry name" value="Sperma_CUB_dom_sf"/>
</dbReference>
<dbReference type="FunFam" id="2.60.120.290:FF:000055">
    <property type="entry name" value="Dorsal-ventral patterning protein tolloid"/>
    <property type="match status" value="1"/>
</dbReference>
<dbReference type="EMBL" id="OB660982">
    <property type="protein sequence ID" value="CAD7226938.1"/>
    <property type="molecule type" value="Genomic_DNA"/>
</dbReference>
<dbReference type="SUPFAM" id="SSF49854">
    <property type="entry name" value="Spermadhesin, CUB domain"/>
    <property type="match status" value="4"/>
</dbReference>
<dbReference type="CDD" id="cd00112">
    <property type="entry name" value="LDLa"/>
    <property type="match status" value="1"/>
</dbReference>
<dbReference type="Gene3D" id="4.10.400.10">
    <property type="entry name" value="Low-density Lipoprotein Receptor"/>
    <property type="match status" value="1"/>
</dbReference>
<accession>A0A7R8ZNY6</accession>
<dbReference type="InterPro" id="IPR036055">
    <property type="entry name" value="LDL_receptor-like_sf"/>
</dbReference>
<sequence>MELNFRGWSGGGSSTSEIGVEEGAQLQRLEWRMELNFRDECQSSEWDWGRKKSLKRNLKFNGEKELFDIDVSGFSPTGDSPLEGTCGEVVEIFDGNRHGERLGTDPVAGFFCGEIFHPKTFTSETNMVEIFFHVDSYDENTYFTFDSRAEQEQDLYARFGQNPEMFPHRRGISVKGTYCERVFQDCRADTCYVQSPGYPGVYLRNLRCRYHISTRAPYVRLNMRNQELSVAGQRCEDIMQCPIIPLSHTDCPYDVLHIHDGKTENDPLIGSFCGLGSMPFSVVGTGNHLLLEFRSSNAGPLLGTGFYFTVGSVRQQVERGGELTGHPCNWTFSSLGLDKSGSSHGLFTSINHWYPPGTKCYYLIEGRTNEIARLYFPSFRVSPPRAPIASADSPSLLYRVGSFAPCVESLTVYNGGSPDPSTIMKKFCDSFSQALVNHDFIASSNSLLVVFESQVGSFEGAAFDFWAHFDFFNNSHAGDLVPGTRCDEVFLERQLSFGSFTSPVNGLVFKTKEDVHCQFRFIADLTKHRRVMLELRSVAFARSSTDPSQEKCEKDCLQAKDVDRVVISDPRSSEGRPHCICLNHGRGQAPKVFFSTENHLILSLFIPGSSALKYFKDFGSGIFEGTYRYVHQYVWSGAEKKRTHGPSSRRKAIGMKGLVGTLPYEDTCGPTRFLSSPEGRLFYPLFDPASRTSPVYGGLIELNGEDVVCVWDVETSPGMSVWLDFTDLRPSSRDCNVEKLSVFIEGEEAPFITVCGNGTGQNIPIVTGERNPRNLIRVVFQTPWDSNAQFQLMWTELLANKRVSRAEALLSPSCDFQCPGNQGCIPMELVCNGVLNCPLPIGNRSRNEEHDESAERCSTGTIIPLNWWLMAGVAAVITVVALGSIMVTVFLWRAKNRHE</sequence>
<dbReference type="AlphaFoldDB" id="A0A7R8ZNY6"/>
<name>A0A7R8ZNY6_9CRUS</name>
<protein>
    <submittedName>
        <fullName evidence="2">Uncharacterized protein</fullName>
    </submittedName>
</protein>